<organism evidence="1 2">
    <name type="scientific">Vitis vinifera</name>
    <name type="common">Grape</name>
    <dbReference type="NCBI Taxonomy" id="29760"/>
    <lineage>
        <taxon>Eukaryota</taxon>
        <taxon>Viridiplantae</taxon>
        <taxon>Streptophyta</taxon>
        <taxon>Embryophyta</taxon>
        <taxon>Tracheophyta</taxon>
        <taxon>Spermatophyta</taxon>
        <taxon>Magnoliopsida</taxon>
        <taxon>eudicotyledons</taxon>
        <taxon>Gunneridae</taxon>
        <taxon>Pentapetalae</taxon>
        <taxon>rosids</taxon>
        <taxon>Vitales</taxon>
        <taxon>Vitaceae</taxon>
        <taxon>Viteae</taxon>
        <taxon>Vitis</taxon>
    </lineage>
</organism>
<gene>
    <name evidence="1" type="ORF">CK203_032673</name>
</gene>
<evidence type="ECO:0000313" key="1">
    <source>
        <dbReference type="EMBL" id="RVW89276.1"/>
    </source>
</evidence>
<dbReference type="AlphaFoldDB" id="A0A438HXW4"/>
<dbReference type="Proteomes" id="UP000288805">
    <property type="component" value="Unassembled WGS sequence"/>
</dbReference>
<reference evidence="1 2" key="1">
    <citation type="journal article" date="2018" name="PLoS Genet.">
        <title>Population sequencing reveals clonal diversity and ancestral inbreeding in the grapevine cultivar Chardonnay.</title>
        <authorList>
            <person name="Roach M.J."/>
            <person name="Johnson D.L."/>
            <person name="Bohlmann J."/>
            <person name="van Vuuren H.J."/>
            <person name="Jones S.J."/>
            <person name="Pretorius I.S."/>
            <person name="Schmidt S.A."/>
            <person name="Borneman A.R."/>
        </authorList>
    </citation>
    <scope>NUCLEOTIDE SEQUENCE [LARGE SCALE GENOMIC DNA]</scope>
    <source>
        <strain evidence="2">cv. Chardonnay</strain>
        <tissue evidence="1">Leaf</tissue>
    </source>
</reference>
<sequence>MAHTKPLSRTVAKPLERYCLAGTIGHKLTTGKPTKIDLDKDIQISVRCQVHTHVPPLELFFQINSIPNLEIFIQLKCLGMEAQTWVQLLSCAAELEHFLLMLA</sequence>
<proteinExistence type="predicted"/>
<name>A0A438HXW4_VITVI</name>
<protein>
    <submittedName>
        <fullName evidence="1">Uncharacterized protein</fullName>
    </submittedName>
</protein>
<comment type="caution">
    <text evidence="1">The sequence shown here is derived from an EMBL/GenBank/DDBJ whole genome shotgun (WGS) entry which is preliminary data.</text>
</comment>
<accession>A0A438HXW4</accession>
<evidence type="ECO:0000313" key="2">
    <source>
        <dbReference type="Proteomes" id="UP000288805"/>
    </source>
</evidence>
<dbReference type="EMBL" id="QGNW01000166">
    <property type="protein sequence ID" value="RVW89276.1"/>
    <property type="molecule type" value="Genomic_DNA"/>
</dbReference>